<dbReference type="AlphaFoldDB" id="A0A516R2D3"/>
<dbReference type="PRINTS" id="PR00364">
    <property type="entry name" value="DISEASERSIST"/>
</dbReference>
<name>A0A516R2D3_STRST</name>
<proteinExistence type="predicted"/>
<organism evidence="1 2">
    <name type="scientific">Streptomyces spectabilis</name>
    <dbReference type="NCBI Taxonomy" id="68270"/>
    <lineage>
        <taxon>Bacteria</taxon>
        <taxon>Bacillati</taxon>
        <taxon>Actinomycetota</taxon>
        <taxon>Actinomycetes</taxon>
        <taxon>Kitasatosporales</taxon>
        <taxon>Streptomycetaceae</taxon>
        <taxon>Streptomyces</taxon>
    </lineage>
</organism>
<accession>A0A516R2D3</accession>
<dbReference type="Proteomes" id="UP000316806">
    <property type="component" value="Chromosome"/>
</dbReference>
<evidence type="ECO:0008006" key="3">
    <source>
        <dbReference type="Google" id="ProtNLM"/>
    </source>
</evidence>
<sequence>MAVEQSRAGNLPVARTAMVGRRAELARIGRLFAGAARLVTLTGVGGVGKTRLALAAAAELQPRFRDGAWLVELSSLREGRSLPYAIAEALPLVDQSTRPMIDVLADYLAGRELLLVLDTCEHLVDPCSLAVEALAGAAPGLRILATSRRRLEACGEEVLTVEPLPVPEPGDPAAPLADAVVLLRERAAPTLPGFTDTEAERAGLVGLARRLDGLPLAIELAAARLGELSVAELTERLDDRFAVLGETDAVVYEAEPPWHQAMRTAIGWSHELCAPAERLLWARLSVFAGTFDAEAARQVCADPHLAAEHVGGLLAALVEKSILVPRPAGGAERYRMLDTLREFGADWLRGLGEEEELRRRHRTHYRALALRGDAAWMGPDQAAWHERMVCEHANLRAALDFCLGEGEDAYTALELAGALWFYWLCCGFLREGRHYLDRALSLGPRSGTVRSKAVWACGAIALGQVDRDAAARLAAEFRALAEEAADPAMLCAAAHLDGGLLTLTGRPAEAATVFDAAAYAEDHGGAYTGARFLVWALRVFVHTNLREFAQACAVADALRAACVRRGELWARAFADYVHGQAAYGLGRLTEAAAHARTALEGKALLHDSIGIATAVDLLASLAATTGQGVRAARLLGMGQRTWADIGRPQLGIPELIAAREACERQARASAGDAAYEAAFREGMLDSGDDVLTYALHQT</sequence>
<dbReference type="RefSeq" id="WP_144001376.1">
    <property type="nucleotide sequence ID" value="NZ_CP040916.1"/>
</dbReference>
<evidence type="ECO:0000313" key="1">
    <source>
        <dbReference type="EMBL" id="QDQ09800.1"/>
    </source>
</evidence>
<dbReference type="SUPFAM" id="SSF52540">
    <property type="entry name" value="P-loop containing nucleoside triphosphate hydrolases"/>
    <property type="match status" value="1"/>
</dbReference>
<dbReference type="InterPro" id="IPR027417">
    <property type="entry name" value="P-loop_NTPase"/>
</dbReference>
<dbReference type="Gene3D" id="3.40.50.300">
    <property type="entry name" value="P-loop containing nucleotide triphosphate hydrolases"/>
    <property type="match status" value="1"/>
</dbReference>
<gene>
    <name evidence="1" type="ORF">FH965_03850</name>
</gene>
<dbReference type="PANTHER" id="PTHR47691:SF3">
    <property type="entry name" value="HTH-TYPE TRANSCRIPTIONAL REGULATOR RV0890C-RELATED"/>
    <property type="match status" value="1"/>
</dbReference>
<dbReference type="EMBL" id="CP040916">
    <property type="protein sequence ID" value="QDQ09800.1"/>
    <property type="molecule type" value="Genomic_DNA"/>
</dbReference>
<dbReference type="PANTHER" id="PTHR47691">
    <property type="entry name" value="REGULATOR-RELATED"/>
    <property type="match status" value="1"/>
</dbReference>
<protein>
    <recommendedName>
        <fullName evidence="3">LuxR family transcriptional regulator</fullName>
    </recommendedName>
</protein>
<evidence type="ECO:0000313" key="2">
    <source>
        <dbReference type="Proteomes" id="UP000316806"/>
    </source>
</evidence>
<reference evidence="1 2" key="1">
    <citation type="journal article" date="2019" name="J. Ind. Microbiol. Biotechnol.">
        <title>The complete genomic sequence of Streptomyces spectabilis NRRL-2792 and identification of secondary metabolite biosynthetic gene clusters.</title>
        <authorList>
            <person name="Sinha A."/>
            <person name="Phillips-Salemka S."/>
            <person name="Niraula T.A."/>
            <person name="Short K.A."/>
            <person name="Niraula N.P."/>
        </authorList>
    </citation>
    <scope>NUCLEOTIDE SEQUENCE [LARGE SCALE GENOMIC DNA]</scope>
    <source>
        <strain evidence="1 2">NRRL 2792</strain>
    </source>
</reference>